<accession>A0ABN2CZ11</accession>
<gene>
    <name evidence="1" type="ORF">GCM10009804_23160</name>
</gene>
<reference evidence="1 2" key="1">
    <citation type="journal article" date="2019" name="Int. J. Syst. Evol. Microbiol.">
        <title>The Global Catalogue of Microorganisms (GCM) 10K type strain sequencing project: providing services to taxonomists for standard genome sequencing and annotation.</title>
        <authorList>
            <consortium name="The Broad Institute Genomics Platform"/>
            <consortium name="The Broad Institute Genome Sequencing Center for Infectious Disease"/>
            <person name="Wu L."/>
            <person name="Ma J."/>
        </authorList>
    </citation>
    <scope>NUCLEOTIDE SEQUENCE [LARGE SCALE GENOMIC DNA]</scope>
    <source>
        <strain evidence="1 2">JCM 15572</strain>
    </source>
</reference>
<proteinExistence type="predicted"/>
<evidence type="ECO:0000313" key="2">
    <source>
        <dbReference type="Proteomes" id="UP001501705"/>
    </source>
</evidence>
<dbReference type="Proteomes" id="UP001501705">
    <property type="component" value="Unassembled WGS sequence"/>
</dbReference>
<evidence type="ECO:0000313" key="1">
    <source>
        <dbReference type="EMBL" id="GAA1565845.1"/>
    </source>
</evidence>
<keyword evidence="2" id="KW-1185">Reference proteome</keyword>
<protein>
    <submittedName>
        <fullName evidence="1">Uncharacterized protein</fullName>
    </submittedName>
</protein>
<dbReference type="EMBL" id="BAAAPH010000006">
    <property type="protein sequence ID" value="GAA1565845.1"/>
    <property type="molecule type" value="Genomic_DNA"/>
</dbReference>
<sequence length="139" mass="15427">MVPVERGRGIRLSVLASSITGMTKQAFGDDMGGPRHELEPALSTLLAQALIAYRIELDNEFERLLAQSGFPGFKLPVVFWPLLRHVDHPGTTVAELLEWTGWTEKDLFPMIGGVERWGYVDQYQSTHKGSGPTSYIAPT</sequence>
<comment type="caution">
    <text evidence="1">The sequence shown here is derived from an EMBL/GenBank/DDBJ whole genome shotgun (WGS) entry which is preliminary data.</text>
</comment>
<organism evidence="1 2">
    <name type="scientific">Kribbella hippodromi</name>
    <dbReference type="NCBI Taxonomy" id="434347"/>
    <lineage>
        <taxon>Bacteria</taxon>
        <taxon>Bacillati</taxon>
        <taxon>Actinomycetota</taxon>
        <taxon>Actinomycetes</taxon>
        <taxon>Propionibacteriales</taxon>
        <taxon>Kribbellaceae</taxon>
        <taxon>Kribbella</taxon>
    </lineage>
</organism>
<name>A0ABN2CZ11_9ACTN</name>